<reference evidence="1 2" key="1">
    <citation type="journal article" date="2003" name="Proc. Natl. Acad. Sci. U.S.A.">
        <title>Complete genome sequence of the marine planctomycete Pirellula sp. strain 1.</title>
        <authorList>
            <person name="Gloeckner F.O."/>
            <person name="Kube M."/>
            <person name="Bauer M."/>
            <person name="Teeling H."/>
            <person name="Lombardot T."/>
            <person name="Ludwig W."/>
            <person name="Gade D."/>
            <person name="Beck A."/>
            <person name="Borzym K."/>
            <person name="Heitmann K."/>
            <person name="Rabus R."/>
            <person name="Schlesner H."/>
            <person name="Amann R."/>
            <person name="Reinhardt R."/>
        </authorList>
    </citation>
    <scope>NUCLEOTIDE SEQUENCE [LARGE SCALE GENOMIC DNA]</scope>
    <source>
        <strain evidence="2">DSM 10527 / NCIMB 13988 / SH1</strain>
    </source>
</reference>
<dbReference type="EnsemblBacteria" id="CAD74955">
    <property type="protein sequence ID" value="CAD74955"/>
    <property type="gene ID" value="RB6701"/>
</dbReference>
<dbReference type="EMBL" id="BX294144">
    <property type="protein sequence ID" value="CAD74955.1"/>
    <property type="molecule type" value="Genomic_DNA"/>
</dbReference>
<name>Q7UPV3_RHOBA</name>
<sequence>MPKKNNFSTLPKRRFAFEILGREHGCSPNAGHRGLNRCRTRRGEYDRFATKPKRRRGSIGGVSAFSALLAVEMWPEGHVGQRVDRLS</sequence>
<gene>
    <name evidence="1" type="ordered locus">RB6701</name>
</gene>
<evidence type="ECO:0000313" key="2">
    <source>
        <dbReference type="Proteomes" id="UP000001025"/>
    </source>
</evidence>
<evidence type="ECO:0000313" key="1">
    <source>
        <dbReference type="EMBL" id="CAD74955.1"/>
    </source>
</evidence>
<proteinExistence type="predicted"/>
<organism evidence="1 2">
    <name type="scientific">Rhodopirellula baltica (strain DSM 10527 / NCIMB 13988 / SH1)</name>
    <dbReference type="NCBI Taxonomy" id="243090"/>
    <lineage>
        <taxon>Bacteria</taxon>
        <taxon>Pseudomonadati</taxon>
        <taxon>Planctomycetota</taxon>
        <taxon>Planctomycetia</taxon>
        <taxon>Pirellulales</taxon>
        <taxon>Pirellulaceae</taxon>
        <taxon>Rhodopirellula</taxon>
    </lineage>
</organism>
<dbReference type="InParanoid" id="Q7UPV3"/>
<dbReference type="HOGENOM" id="CLU_2481204_0_0_0"/>
<keyword evidence="2" id="KW-1185">Reference proteome</keyword>
<protein>
    <submittedName>
        <fullName evidence="1">Uncharacterized protein</fullName>
    </submittedName>
</protein>
<dbReference type="STRING" id="243090.RB6701"/>
<accession>Q7UPV3</accession>
<dbReference type="Proteomes" id="UP000001025">
    <property type="component" value="Chromosome"/>
</dbReference>
<dbReference type="KEGG" id="rba:RB6701"/>
<dbReference type="AlphaFoldDB" id="Q7UPV3"/>